<dbReference type="STRING" id="341036.SAMN05660649_04911"/>
<evidence type="ECO:0000313" key="1">
    <source>
        <dbReference type="EMBL" id="SFH36407.1"/>
    </source>
</evidence>
<reference evidence="2" key="1">
    <citation type="submission" date="2016-10" db="EMBL/GenBank/DDBJ databases">
        <authorList>
            <person name="Varghese N."/>
            <person name="Submissions S."/>
        </authorList>
    </citation>
    <scope>NUCLEOTIDE SEQUENCE [LARGE SCALE GENOMIC DNA]</scope>
    <source>
        <strain evidence="2">DSM 17038</strain>
    </source>
</reference>
<dbReference type="AlphaFoldDB" id="A0A1I2ZEZ2"/>
<organism evidence="1 2">
    <name type="scientific">Desulfotruncus arcticus DSM 17038</name>
    <dbReference type="NCBI Taxonomy" id="1121424"/>
    <lineage>
        <taxon>Bacteria</taxon>
        <taxon>Bacillati</taxon>
        <taxon>Bacillota</taxon>
        <taxon>Clostridia</taxon>
        <taxon>Eubacteriales</taxon>
        <taxon>Desulfallaceae</taxon>
        <taxon>Desulfotruncus</taxon>
    </lineage>
</organism>
<dbReference type="Proteomes" id="UP000199337">
    <property type="component" value="Unassembled WGS sequence"/>
</dbReference>
<dbReference type="EMBL" id="FOOX01000027">
    <property type="protein sequence ID" value="SFH36407.1"/>
    <property type="molecule type" value="Genomic_DNA"/>
</dbReference>
<accession>A0A1I2ZEZ2</accession>
<dbReference type="RefSeq" id="WP_092475723.1">
    <property type="nucleotide sequence ID" value="NZ_FOOX01000027.1"/>
</dbReference>
<keyword evidence="2" id="KW-1185">Reference proteome</keyword>
<sequence length="169" mass="19210">MRHQSFNKLDSVVEYGQADLFGVIPSAEEVTLNKLGKGSNVIEIRRQDNQPQKFTLSVKRIFPGPDSRYNSPFTQEEATQILINAGLEDVEVLGTFLSGWPGCEYHEPLGPSQVILIKQNNEKAELYLQYLKEEDIRKIIEGKKVNLYLKCSKIKPLWHVVGVRKIVLA</sequence>
<name>A0A1I2ZEZ2_9FIRM</name>
<proteinExistence type="predicted"/>
<dbReference type="OrthoDB" id="2756373at2"/>
<protein>
    <submittedName>
        <fullName evidence="1">Uncharacterized protein</fullName>
    </submittedName>
</protein>
<evidence type="ECO:0000313" key="2">
    <source>
        <dbReference type="Proteomes" id="UP000199337"/>
    </source>
</evidence>
<gene>
    <name evidence="1" type="ORF">SAMN05660649_04911</name>
</gene>